<dbReference type="OrthoDB" id="434144at2759"/>
<keyword evidence="2" id="KW-1185">Reference proteome</keyword>
<accession>A0A9P5WZW5</accession>
<protein>
    <submittedName>
        <fullName evidence="1">Uncharacterized protein</fullName>
    </submittedName>
</protein>
<evidence type="ECO:0000313" key="1">
    <source>
        <dbReference type="EMBL" id="KAF9441943.1"/>
    </source>
</evidence>
<dbReference type="InterPro" id="IPR014729">
    <property type="entry name" value="Rossmann-like_a/b/a_fold"/>
</dbReference>
<dbReference type="SUPFAM" id="SSF52402">
    <property type="entry name" value="Adenine nucleotide alpha hydrolases-like"/>
    <property type="match status" value="1"/>
</dbReference>
<gene>
    <name evidence="1" type="ORF">P691DRAFT_519260</name>
</gene>
<dbReference type="AlphaFoldDB" id="A0A9P5WZW5"/>
<proteinExistence type="predicted"/>
<comment type="caution">
    <text evidence="1">The sequence shown here is derived from an EMBL/GenBank/DDBJ whole genome shotgun (WGS) entry which is preliminary data.</text>
</comment>
<reference evidence="1" key="1">
    <citation type="submission" date="2020-11" db="EMBL/GenBank/DDBJ databases">
        <authorList>
            <consortium name="DOE Joint Genome Institute"/>
            <person name="Ahrendt S."/>
            <person name="Riley R."/>
            <person name="Andreopoulos W."/>
            <person name="Labutti K."/>
            <person name="Pangilinan J."/>
            <person name="Ruiz-Duenas F.J."/>
            <person name="Barrasa J.M."/>
            <person name="Sanchez-Garcia M."/>
            <person name="Camarero S."/>
            <person name="Miyauchi S."/>
            <person name="Serrano A."/>
            <person name="Linde D."/>
            <person name="Babiker R."/>
            <person name="Drula E."/>
            <person name="Ayuso-Fernandez I."/>
            <person name="Pacheco R."/>
            <person name="Padilla G."/>
            <person name="Ferreira P."/>
            <person name="Barriuso J."/>
            <person name="Kellner H."/>
            <person name="Castanera R."/>
            <person name="Alfaro M."/>
            <person name="Ramirez L."/>
            <person name="Pisabarro A.G."/>
            <person name="Kuo A."/>
            <person name="Tritt A."/>
            <person name="Lipzen A."/>
            <person name="He G."/>
            <person name="Yan M."/>
            <person name="Ng V."/>
            <person name="Cullen D."/>
            <person name="Martin F."/>
            <person name="Rosso M.-N."/>
            <person name="Henrissat B."/>
            <person name="Hibbett D."/>
            <person name="Martinez A.T."/>
            <person name="Grigoriev I.V."/>
        </authorList>
    </citation>
    <scope>NUCLEOTIDE SEQUENCE</scope>
    <source>
        <strain evidence="1">MF-IS2</strain>
    </source>
</reference>
<dbReference type="Proteomes" id="UP000807342">
    <property type="component" value="Unassembled WGS sequence"/>
</dbReference>
<dbReference type="Gene3D" id="3.40.50.620">
    <property type="entry name" value="HUPs"/>
    <property type="match status" value="1"/>
</dbReference>
<sequence length="82" mass="10009">MKNNLEWDRYEEVNNWVIRPLLRISKDRLLLICEKNQLSYVTNPTNVRLETTKYSGHNLGYWQEWAAPQRQQIDILKKKHLR</sequence>
<organism evidence="1 2">
    <name type="scientific">Macrolepiota fuliginosa MF-IS2</name>
    <dbReference type="NCBI Taxonomy" id="1400762"/>
    <lineage>
        <taxon>Eukaryota</taxon>
        <taxon>Fungi</taxon>
        <taxon>Dikarya</taxon>
        <taxon>Basidiomycota</taxon>
        <taxon>Agaricomycotina</taxon>
        <taxon>Agaricomycetes</taxon>
        <taxon>Agaricomycetidae</taxon>
        <taxon>Agaricales</taxon>
        <taxon>Agaricineae</taxon>
        <taxon>Agaricaceae</taxon>
        <taxon>Macrolepiota</taxon>
    </lineage>
</organism>
<name>A0A9P5WZW5_9AGAR</name>
<dbReference type="EMBL" id="MU151739">
    <property type="protein sequence ID" value="KAF9441943.1"/>
    <property type="molecule type" value="Genomic_DNA"/>
</dbReference>
<evidence type="ECO:0000313" key="2">
    <source>
        <dbReference type="Proteomes" id="UP000807342"/>
    </source>
</evidence>